<dbReference type="InterPro" id="IPR001240">
    <property type="entry name" value="PRAI_dom"/>
</dbReference>
<dbReference type="NCBIfam" id="NF002295">
    <property type="entry name" value="PRK01222.1-1"/>
    <property type="match status" value="1"/>
</dbReference>
<dbReference type="InterPro" id="IPR013785">
    <property type="entry name" value="Aldolase_TIM"/>
</dbReference>
<keyword evidence="8 9" id="KW-0413">Isomerase</keyword>
<keyword evidence="6 9" id="KW-0822">Tryptophan biosynthesis</keyword>
<dbReference type="CDD" id="cd00405">
    <property type="entry name" value="PRAI"/>
    <property type="match status" value="1"/>
</dbReference>
<dbReference type="AlphaFoldDB" id="A0A2T5FTE3"/>
<evidence type="ECO:0000256" key="1">
    <source>
        <dbReference type="ARBA" id="ARBA00001164"/>
    </source>
</evidence>
<evidence type="ECO:0000256" key="2">
    <source>
        <dbReference type="ARBA" id="ARBA00004664"/>
    </source>
</evidence>
<evidence type="ECO:0000256" key="5">
    <source>
        <dbReference type="ARBA" id="ARBA00022605"/>
    </source>
</evidence>
<sequence>MPRLTAKICGLSTADTLAAAIKGGASHVGFVFFPKSPRNLHPEQAAALIAGAPDPVMKVGVFVDPDDALLDRAVATGLDAIQLHGAEPPERVAAIRARHGLELWKAVPVRTRADLAAAASYRGAADRILYDAKTPKGADLPGGMGLRFDWKLLDGFRHPLPWALSGGLDAGNVAEAAGITGARLVDVSSGVENAPGVKDVDKIAAFLQSVARI</sequence>
<dbReference type="PANTHER" id="PTHR42894:SF1">
    <property type="entry name" value="N-(5'-PHOSPHORIBOSYL)ANTHRANILATE ISOMERASE"/>
    <property type="match status" value="1"/>
</dbReference>
<dbReference type="SUPFAM" id="SSF51366">
    <property type="entry name" value="Ribulose-phoshate binding barrel"/>
    <property type="match status" value="1"/>
</dbReference>
<evidence type="ECO:0000256" key="8">
    <source>
        <dbReference type="ARBA" id="ARBA00023235"/>
    </source>
</evidence>
<reference evidence="11 12" key="1">
    <citation type="submission" date="2017-09" db="EMBL/GenBank/DDBJ databases">
        <title>Sphingomonas panjinensis sp.nov., isolated from oil-contaminated soil.</title>
        <authorList>
            <person name="Wang L."/>
            <person name="Chen L."/>
        </authorList>
    </citation>
    <scope>NUCLEOTIDE SEQUENCE [LARGE SCALE GENOMIC DNA]</scope>
    <source>
        <strain evidence="11 12">FW-11</strain>
    </source>
</reference>
<dbReference type="InterPro" id="IPR044643">
    <property type="entry name" value="TrpF_fam"/>
</dbReference>
<comment type="catalytic activity">
    <reaction evidence="1 9">
        <text>N-(5-phospho-beta-D-ribosyl)anthranilate = 1-(2-carboxyphenylamino)-1-deoxy-D-ribulose 5-phosphate</text>
        <dbReference type="Rhea" id="RHEA:21540"/>
        <dbReference type="ChEBI" id="CHEBI:18277"/>
        <dbReference type="ChEBI" id="CHEBI:58613"/>
        <dbReference type="EC" id="5.3.1.24"/>
    </reaction>
</comment>
<proteinExistence type="inferred from homology"/>
<dbReference type="EMBL" id="NWBU01000018">
    <property type="protein sequence ID" value="PTQ07336.1"/>
    <property type="molecule type" value="Genomic_DNA"/>
</dbReference>
<organism evidence="11 12">
    <name type="scientific">Sphingomonas oleivorans</name>
    <dbReference type="NCBI Taxonomy" id="1735121"/>
    <lineage>
        <taxon>Bacteria</taxon>
        <taxon>Pseudomonadati</taxon>
        <taxon>Pseudomonadota</taxon>
        <taxon>Alphaproteobacteria</taxon>
        <taxon>Sphingomonadales</taxon>
        <taxon>Sphingomonadaceae</taxon>
        <taxon>Sphingomonas</taxon>
    </lineage>
</organism>
<evidence type="ECO:0000256" key="4">
    <source>
        <dbReference type="ARBA" id="ARBA00022272"/>
    </source>
</evidence>
<dbReference type="OrthoDB" id="9796196at2"/>
<evidence type="ECO:0000313" key="11">
    <source>
        <dbReference type="EMBL" id="PTQ07336.1"/>
    </source>
</evidence>
<evidence type="ECO:0000256" key="6">
    <source>
        <dbReference type="ARBA" id="ARBA00022822"/>
    </source>
</evidence>
<dbReference type="PANTHER" id="PTHR42894">
    <property type="entry name" value="N-(5'-PHOSPHORIBOSYL)ANTHRANILATE ISOMERASE"/>
    <property type="match status" value="1"/>
</dbReference>
<evidence type="ECO:0000256" key="9">
    <source>
        <dbReference type="HAMAP-Rule" id="MF_00135"/>
    </source>
</evidence>
<dbReference type="Proteomes" id="UP000244162">
    <property type="component" value="Unassembled WGS sequence"/>
</dbReference>
<dbReference type="EC" id="5.3.1.24" evidence="3 9"/>
<feature type="domain" description="N-(5'phosphoribosyl) anthranilate isomerase (PRAI)" evidence="10">
    <location>
        <begin position="6"/>
        <end position="208"/>
    </location>
</feature>
<evidence type="ECO:0000256" key="3">
    <source>
        <dbReference type="ARBA" id="ARBA00012572"/>
    </source>
</evidence>
<dbReference type="Pfam" id="PF00697">
    <property type="entry name" value="PRAI"/>
    <property type="match status" value="1"/>
</dbReference>
<protein>
    <recommendedName>
        <fullName evidence="4 9">N-(5'-phosphoribosyl)anthranilate isomerase</fullName>
        <shortName evidence="9">PRAI</shortName>
        <ecNumber evidence="3 9">5.3.1.24</ecNumber>
    </recommendedName>
</protein>
<accession>A0A2T5FTE3</accession>
<dbReference type="GO" id="GO:0004640">
    <property type="term" value="F:phosphoribosylanthranilate isomerase activity"/>
    <property type="evidence" value="ECO:0007669"/>
    <property type="project" value="UniProtKB-UniRule"/>
</dbReference>
<comment type="pathway">
    <text evidence="2 9">Amino-acid biosynthesis; L-tryptophan biosynthesis; L-tryptophan from chorismate: step 3/5.</text>
</comment>
<keyword evidence="5 9" id="KW-0028">Amino-acid biosynthesis</keyword>
<evidence type="ECO:0000313" key="12">
    <source>
        <dbReference type="Proteomes" id="UP000244162"/>
    </source>
</evidence>
<evidence type="ECO:0000259" key="10">
    <source>
        <dbReference type="Pfam" id="PF00697"/>
    </source>
</evidence>
<keyword evidence="7 9" id="KW-0057">Aromatic amino acid biosynthesis</keyword>
<evidence type="ECO:0000256" key="7">
    <source>
        <dbReference type="ARBA" id="ARBA00023141"/>
    </source>
</evidence>
<keyword evidence="12" id="KW-1185">Reference proteome</keyword>
<dbReference type="Gene3D" id="3.20.20.70">
    <property type="entry name" value="Aldolase class I"/>
    <property type="match status" value="1"/>
</dbReference>
<comment type="caution">
    <text evidence="11">The sequence shown here is derived from an EMBL/GenBank/DDBJ whole genome shotgun (WGS) entry which is preliminary data.</text>
</comment>
<gene>
    <name evidence="9" type="primary">trpF</name>
    <name evidence="11" type="ORF">CLG96_17430</name>
</gene>
<dbReference type="GO" id="GO:0000162">
    <property type="term" value="P:L-tryptophan biosynthetic process"/>
    <property type="evidence" value="ECO:0007669"/>
    <property type="project" value="UniProtKB-UniRule"/>
</dbReference>
<comment type="similarity">
    <text evidence="9">Belongs to the TrpF family.</text>
</comment>
<dbReference type="InterPro" id="IPR011060">
    <property type="entry name" value="RibuloseP-bd_barrel"/>
</dbReference>
<dbReference type="UniPathway" id="UPA00035">
    <property type="reaction ID" value="UER00042"/>
</dbReference>
<dbReference type="RefSeq" id="WP_107969976.1">
    <property type="nucleotide sequence ID" value="NZ_NWBU01000018.1"/>
</dbReference>
<dbReference type="HAMAP" id="MF_00135">
    <property type="entry name" value="PRAI"/>
    <property type="match status" value="1"/>
</dbReference>
<name>A0A2T5FTE3_9SPHN</name>